<proteinExistence type="predicted"/>
<dbReference type="OMA" id="ACIICAL"/>
<evidence type="ECO:0000313" key="3">
    <source>
        <dbReference type="EMBL" id="KAH7439241.1"/>
    </source>
</evidence>
<reference evidence="3" key="1">
    <citation type="submission" date="2021-08" db="EMBL/GenBank/DDBJ databases">
        <title>WGS assembly of Ceratopteris richardii.</title>
        <authorList>
            <person name="Marchant D.B."/>
            <person name="Chen G."/>
            <person name="Jenkins J."/>
            <person name="Shu S."/>
            <person name="Leebens-Mack J."/>
            <person name="Grimwood J."/>
            <person name="Schmutz J."/>
            <person name="Soltis P."/>
            <person name="Soltis D."/>
            <person name="Chen Z.-H."/>
        </authorList>
    </citation>
    <scope>NUCLEOTIDE SEQUENCE</scope>
    <source>
        <strain evidence="3">Whitten #5841</strain>
        <tissue evidence="3">Leaf</tissue>
    </source>
</reference>
<organism evidence="3 4">
    <name type="scientific">Ceratopteris richardii</name>
    <name type="common">Triangle waterfern</name>
    <dbReference type="NCBI Taxonomy" id="49495"/>
    <lineage>
        <taxon>Eukaryota</taxon>
        <taxon>Viridiplantae</taxon>
        <taxon>Streptophyta</taxon>
        <taxon>Embryophyta</taxon>
        <taxon>Tracheophyta</taxon>
        <taxon>Polypodiopsida</taxon>
        <taxon>Polypodiidae</taxon>
        <taxon>Polypodiales</taxon>
        <taxon>Pteridineae</taxon>
        <taxon>Pteridaceae</taxon>
        <taxon>Parkerioideae</taxon>
        <taxon>Ceratopteris</taxon>
    </lineage>
</organism>
<dbReference type="InterPro" id="IPR007529">
    <property type="entry name" value="Znf_HIT"/>
</dbReference>
<evidence type="ECO:0000256" key="1">
    <source>
        <dbReference type="PROSITE-ProRule" id="PRU00453"/>
    </source>
</evidence>
<feature type="domain" description="HIT-type" evidence="2">
    <location>
        <begin position="15"/>
        <end position="47"/>
    </location>
</feature>
<dbReference type="Proteomes" id="UP000825935">
    <property type="component" value="Chromosome 4"/>
</dbReference>
<name>A0A8T2USN5_CERRI</name>
<dbReference type="AlphaFoldDB" id="A0A8T2USN5"/>
<dbReference type="CDD" id="cd23024">
    <property type="entry name" value="zf-HIT_ZNHIT2-3"/>
    <property type="match status" value="1"/>
</dbReference>
<dbReference type="GO" id="GO:0008270">
    <property type="term" value="F:zinc ion binding"/>
    <property type="evidence" value="ECO:0007669"/>
    <property type="project" value="UniProtKB-UniRule"/>
</dbReference>
<sequence length="434" mass="48575">MRGTSTSSDELRLICLVCRKQFSQYTCPRCNVRYCSLPCYKNHSPRCLESFSRDNVLANMQKCIATPETRRRTLQALQRFHDEDTMAARDEYEDGDGDLSEIERVHEDDDEDNSSRRPSCILSEATLNKLAAGIDIQFDDLSMEEKKAFLRSLKSGELSHMVKPWEPWWLHPSASKMSLSVDGTRVVQPLENADMDESNLSDIPLPLDAPLPPLRNLTAKPPSPLLIVHFVEILYTYCFILRFYNGDWTSDTFHAAWTCLSVSHVLGSSASPETVTEALNECFITICSPNFKSAGGVNFAISLLDDVIALLHIGRPGVIFALSDLHHMLEKAVADCKLRGPNAALKKRNKKSSLASGVFTSKTSGSSELKAVCKKVFFLLCWANEQPLEIFTAQASIVESEKARLLEIQNARTSDTNKINTKKHSIEELAEDTH</sequence>
<dbReference type="Pfam" id="PF04438">
    <property type="entry name" value="zf-HIT"/>
    <property type="match status" value="1"/>
</dbReference>
<dbReference type="InterPro" id="IPR007009">
    <property type="entry name" value="Shq1_C"/>
</dbReference>
<accession>A0A8T2USN5</accession>
<dbReference type="SUPFAM" id="SSF144232">
    <property type="entry name" value="HIT/MYND zinc finger-like"/>
    <property type="match status" value="1"/>
</dbReference>
<gene>
    <name evidence="3" type="ORF">KP509_04G051800</name>
</gene>
<dbReference type="PROSITE" id="PS51083">
    <property type="entry name" value="ZF_HIT"/>
    <property type="match status" value="1"/>
</dbReference>
<keyword evidence="1" id="KW-0479">Metal-binding</keyword>
<evidence type="ECO:0000259" key="2">
    <source>
        <dbReference type="PROSITE" id="PS51083"/>
    </source>
</evidence>
<keyword evidence="4" id="KW-1185">Reference proteome</keyword>
<dbReference type="PANTHER" id="PTHR15555:SF0">
    <property type="entry name" value="ZINC FINGER HIT DOMAIN-CONTAINING PROTEIN 2"/>
    <property type="match status" value="1"/>
</dbReference>
<dbReference type="EMBL" id="CM035409">
    <property type="protein sequence ID" value="KAH7439241.1"/>
    <property type="molecule type" value="Genomic_DNA"/>
</dbReference>
<keyword evidence="1" id="KW-0862">Zinc</keyword>
<evidence type="ECO:0000313" key="4">
    <source>
        <dbReference type="Proteomes" id="UP000825935"/>
    </source>
</evidence>
<protein>
    <recommendedName>
        <fullName evidence="2">HIT-type domain-containing protein</fullName>
    </recommendedName>
</protein>
<keyword evidence="1" id="KW-0863">Zinc-finger</keyword>
<dbReference type="Gene3D" id="3.30.60.190">
    <property type="match status" value="1"/>
</dbReference>
<comment type="caution">
    <text evidence="3">The sequence shown here is derived from an EMBL/GenBank/DDBJ whole genome shotgun (WGS) entry which is preliminary data.</text>
</comment>
<dbReference type="PANTHER" id="PTHR15555">
    <property type="entry name" value="ZINC FINGER HIT DOMAIN CONTAINING PROTEIN 2 PROTEIN FON -RELATED"/>
    <property type="match status" value="1"/>
</dbReference>
<dbReference type="InterPro" id="IPR039646">
    <property type="entry name" value="ZNHIT2"/>
</dbReference>
<dbReference type="Pfam" id="PF04925">
    <property type="entry name" value="SHQ1"/>
    <property type="match status" value="1"/>
</dbReference>
<dbReference type="OrthoDB" id="18412at2759"/>